<dbReference type="Gene3D" id="3.40.50.300">
    <property type="entry name" value="P-loop containing nucleotide triphosphate hydrolases"/>
    <property type="match status" value="1"/>
</dbReference>
<evidence type="ECO:0000256" key="7">
    <source>
        <dbReference type="ARBA" id="ARBA00022741"/>
    </source>
</evidence>
<comment type="catalytic activity">
    <reaction evidence="13">
        <text>L-tyrosyl-[protein] + ATP = O-phospho-L-tyrosyl-[protein] + ADP + H(+)</text>
        <dbReference type="Rhea" id="RHEA:10596"/>
        <dbReference type="Rhea" id="RHEA-COMP:10136"/>
        <dbReference type="Rhea" id="RHEA-COMP:20101"/>
        <dbReference type="ChEBI" id="CHEBI:15378"/>
        <dbReference type="ChEBI" id="CHEBI:30616"/>
        <dbReference type="ChEBI" id="CHEBI:46858"/>
        <dbReference type="ChEBI" id="CHEBI:61978"/>
        <dbReference type="ChEBI" id="CHEBI:456216"/>
    </reaction>
</comment>
<evidence type="ECO:0000256" key="14">
    <source>
        <dbReference type="SAM" id="Phobius"/>
    </source>
</evidence>
<evidence type="ECO:0000256" key="3">
    <source>
        <dbReference type="ARBA" id="ARBA00022475"/>
    </source>
</evidence>
<keyword evidence="9" id="KW-0067">ATP-binding</keyword>
<gene>
    <name evidence="18" type="ORF">M975_3596</name>
</gene>
<keyword evidence="7" id="KW-0547">Nucleotide-binding</keyword>
<keyword evidence="12" id="KW-0829">Tyrosine-protein kinase</keyword>
<dbReference type="NCBIfam" id="TIGR01007">
    <property type="entry name" value="eps_fam"/>
    <property type="match status" value="1"/>
</dbReference>
<keyword evidence="5 18" id="KW-0808">Transferase</keyword>
<dbReference type="GO" id="GO:0004715">
    <property type="term" value="F:non-membrane spanning protein tyrosine kinase activity"/>
    <property type="evidence" value="ECO:0007669"/>
    <property type="project" value="UniProtKB-EC"/>
</dbReference>
<dbReference type="Pfam" id="PF02706">
    <property type="entry name" value="Wzz"/>
    <property type="match status" value="1"/>
</dbReference>
<feature type="transmembrane region" description="Helical" evidence="14">
    <location>
        <begin position="423"/>
        <end position="443"/>
    </location>
</feature>
<organism evidence="18 19">
    <name type="scientific">Buttiauxella brennerae ATCC 51605</name>
    <dbReference type="NCBI Taxonomy" id="1354251"/>
    <lineage>
        <taxon>Bacteria</taxon>
        <taxon>Pseudomonadati</taxon>
        <taxon>Pseudomonadota</taxon>
        <taxon>Gammaproteobacteria</taxon>
        <taxon>Enterobacterales</taxon>
        <taxon>Enterobacteriaceae</taxon>
        <taxon>Buttiauxella</taxon>
    </lineage>
</organism>
<evidence type="ECO:0000256" key="2">
    <source>
        <dbReference type="ARBA" id="ARBA00008883"/>
    </source>
</evidence>
<dbReference type="GO" id="GO:0005886">
    <property type="term" value="C:plasma membrane"/>
    <property type="evidence" value="ECO:0007669"/>
    <property type="project" value="UniProtKB-SubCell"/>
</dbReference>
<keyword evidence="4" id="KW-0997">Cell inner membrane</keyword>
<reference evidence="18 19" key="1">
    <citation type="submission" date="2016-04" db="EMBL/GenBank/DDBJ databases">
        <title>ATOL: Assembling a taxonomically balanced genome-scale reconstruction of the evolutionary history of the Enterobacteriaceae.</title>
        <authorList>
            <person name="Plunkett G.III."/>
            <person name="Neeno-Eckwall E.C."/>
            <person name="Glasner J.D."/>
            <person name="Perna N.T."/>
        </authorList>
    </citation>
    <scope>NUCLEOTIDE SEQUENCE [LARGE SCALE GENOMIC DNA]</scope>
    <source>
        <strain evidence="18 19">ATCC 51605</strain>
    </source>
</reference>
<dbReference type="CDD" id="cd05387">
    <property type="entry name" value="BY-kinase"/>
    <property type="match status" value="1"/>
</dbReference>
<name>A0A1B7IHP1_9ENTR</name>
<evidence type="ECO:0000313" key="19">
    <source>
        <dbReference type="Proteomes" id="UP000078410"/>
    </source>
</evidence>
<evidence type="ECO:0000256" key="6">
    <source>
        <dbReference type="ARBA" id="ARBA00022692"/>
    </source>
</evidence>
<keyword evidence="11 14" id="KW-0472">Membrane</keyword>
<evidence type="ECO:0000256" key="8">
    <source>
        <dbReference type="ARBA" id="ARBA00022777"/>
    </source>
</evidence>
<dbReference type="PATRIC" id="fig|1354251.4.peg.3698"/>
<dbReference type="OrthoDB" id="9775724at2"/>
<dbReference type="InterPro" id="IPR005702">
    <property type="entry name" value="Wzc-like_C"/>
</dbReference>
<keyword evidence="10 14" id="KW-1133">Transmembrane helix</keyword>
<feature type="domain" description="AAA" evidence="16">
    <location>
        <begin position="537"/>
        <end position="649"/>
    </location>
</feature>
<dbReference type="InterPro" id="IPR027417">
    <property type="entry name" value="P-loop_NTPase"/>
</dbReference>
<feature type="transmembrane region" description="Helical" evidence="14">
    <location>
        <begin position="34"/>
        <end position="56"/>
    </location>
</feature>
<evidence type="ECO:0000256" key="4">
    <source>
        <dbReference type="ARBA" id="ARBA00022519"/>
    </source>
</evidence>
<evidence type="ECO:0000256" key="13">
    <source>
        <dbReference type="ARBA" id="ARBA00053015"/>
    </source>
</evidence>
<accession>A0A1B7IHP1</accession>
<dbReference type="RefSeq" id="WP_064561268.1">
    <property type="nucleotide sequence ID" value="NZ_LXER01000032.1"/>
</dbReference>
<feature type="domain" description="Tyrosine-protein kinase G-rich" evidence="17">
    <location>
        <begin position="366"/>
        <end position="447"/>
    </location>
</feature>
<evidence type="ECO:0000313" key="18">
    <source>
        <dbReference type="EMBL" id="OAT28949.1"/>
    </source>
</evidence>
<feature type="domain" description="Polysaccharide chain length determinant N-terminal" evidence="15">
    <location>
        <begin position="16"/>
        <end position="107"/>
    </location>
</feature>
<evidence type="ECO:0000256" key="9">
    <source>
        <dbReference type="ARBA" id="ARBA00022840"/>
    </source>
</evidence>
<keyword evidence="3" id="KW-1003">Cell membrane</keyword>
<comment type="similarity">
    <text evidence="2">Belongs to the etk/wzc family.</text>
</comment>
<dbReference type="Pfam" id="PF13614">
    <property type="entry name" value="AAA_31"/>
    <property type="match status" value="1"/>
</dbReference>
<evidence type="ECO:0000259" key="15">
    <source>
        <dbReference type="Pfam" id="PF02706"/>
    </source>
</evidence>
<dbReference type="Pfam" id="PF13807">
    <property type="entry name" value="GNVR"/>
    <property type="match status" value="1"/>
</dbReference>
<comment type="caution">
    <text evidence="18">The sequence shown here is derived from an EMBL/GenBank/DDBJ whole genome shotgun (WGS) entry which is preliminary data.</text>
</comment>
<evidence type="ECO:0000256" key="11">
    <source>
        <dbReference type="ARBA" id="ARBA00023136"/>
    </source>
</evidence>
<dbReference type="Proteomes" id="UP000078410">
    <property type="component" value="Unassembled WGS sequence"/>
</dbReference>
<evidence type="ECO:0000259" key="17">
    <source>
        <dbReference type="Pfam" id="PF13807"/>
    </source>
</evidence>
<dbReference type="InterPro" id="IPR025669">
    <property type="entry name" value="AAA_dom"/>
</dbReference>
<dbReference type="EMBL" id="LXER01000032">
    <property type="protein sequence ID" value="OAT28949.1"/>
    <property type="molecule type" value="Genomic_DNA"/>
</dbReference>
<sequence>MSELTSSVNKNNNKSEEIDLRELLGVLLDNKWKIVIVTSIFTILSIAYALLATPIYSANALVQVEQSTGSNVLSKLSDILPDNKPESQTEIGLLQSRLVLGQTVEQLGLDMIVQQKHFPFIGKGLSRFLGNHDGSIAISRLTVPDELLDIPFSLTVLSTDTYSISVDGLTLTGKIGTLLEKNGIRILISDIDAPLDTTFVITKLAKLTAINNLLDNFSVSDLSKDSGMLQLTFKADSVKKATEVLNSIADNYLQQNVGRKSEEAAKSLDFLKEQLPLVRSQLDEAETRLNMFRQKNESVDLSLEAKSVLDNTVALDAQINQLTFKEAEISKLYTRDHPAYRTLLEKKDLLLKERDKLNVRIGNMPKTQQEILSLTRDVQSGQEVYMLLLNKQQELNINKASTVGNVRIVDMAVTDTKPISPKIVLVISLGFAVGLFISIAFCLTRRFLHNGIESSEQIEGLGLNVYAAIPTSKWLKDRNLKMDKNKRKTVRSINLLAKDNPTDLSVEAIRSLRTSLHFAMMQAENNILLISGATPEAGKTFVSCNLAAVIAQSDKKVLLIDADMRKGQVHHVIGCNEKNGLSDILIGRKSFDEVIKKTEVDNLHFISRGQIPPNPSELLMNANFKHLMVWAASQYDIVIVDTPPVLAVSDACIAAKYAGTIMLVARFQQNTLKEMDISAKRFAQNNLTVSGIIFNGVEKRTSNYYEYGAYNSYSS</sequence>
<dbReference type="GO" id="GO:0005524">
    <property type="term" value="F:ATP binding"/>
    <property type="evidence" value="ECO:0007669"/>
    <property type="project" value="UniProtKB-KW"/>
</dbReference>
<dbReference type="EC" id="2.7.10.2" evidence="18"/>
<keyword evidence="8 18" id="KW-0418">Kinase</keyword>
<dbReference type="Pfam" id="PF23607">
    <property type="entry name" value="WZC_N"/>
    <property type="match status" value="1"/>
</dbReference>
<comment type="subcellular location">
    <subcellularLocation>
        <location evidence="1">Cell inner membrane</location>
        <topology evidence="1">Multi-pass membrane protein</topology>
    </subcellularLocation>
</comment>
<dbReference type="InterPro" id="IPR050445">
    <property type="entry name" value="Bact_polysacc_biosynth/exp"/>
</dbReference>
<dbReference type="InterPro" id="IPR032807">
    <property type="entry name" value="GNVR"/>
</dbReference>
<evidence type="ECO:0000256" key="10">
    <source>
        <dbReference type="ARBA" id="ARBA00022989"/>
    </source>
</evidence>
<protein>
    <submittedName>
        <fullName evidence="18">Tyrosine-protein kinase</fullName>
        <ecNumber evidence="18">2.7.10.2</ecNumber>
    </submittedName>
</protein>
<evidence type="ECO:0000256" key="5">
    <source>
        <dbReference type="ARBA" id="ARBA00022679"/>
    </source>
</evidence>
<proteinExistence type="inferred from homology"/>
<dbReference type="InterPro" id="IPR003856">
    <property type="entry name" value="LPS_length_determ_N"/>
</dbReference>
<evidence type="ECO:0000256" key="1">
    <source>
        <dbReference type="ARBA" id="ARBA00004429"/>
    </source>
</evidence>
<keyword evidence="6 14" id="KW-0812">Transmembrane</keyword>
<dbReference type="FunFam" id="3.40.50.300:FF:000527">
    <property type="entry name" value="Tyrosine-protein kinase etk"/>
    <property type="match status" value="1"/>
</dbReference>
<dbReference type="GO" id="GO:0042802">
    <property type="term" value="F:identical protein binding"/>
    <property type="evidence" value="ECO:0007669"/>
    <property type="project" value="UniProtKB-ARBA"/>
</dbReference>
<dbReference type="PANTHER" id="PTHR32309:SF32">
    <property type="entry name" value="TYROSINE-PROTEIN KINASE ETK-RELATED"/>
    <property type="match status" value="1"/>
</dbReference>
<dbReference type="AlphaFoldDB" id="A0A1B7IHP1"/>
<evidence type="ECO:0000256" key="12">
    <source>
        <dbReference type="ARBA" id="ARBA00023137"/>
    </source>
</evidence>
<keyword evidence="19" id="KW-1185">Reference proteome</keyword>
<dbReference type="PANTHER" id="PTHR32309">
    <property type="entry name" value="TYROSINE-PROTEIN KINASE"/>
    <property type="match status" value="1"/>
</dbReference>
<dbReference type="SUPFAM" id="SSF52540">
    <property type="entry name" value="P-loop containing nucleoside triphosphate hydrolases"/>
    <property type="match status" value="1"/>
</dbReference>
<evidence type="ECO:0000259" key="16">
    <source>
        <dbReference type="Pfam" id="PF13614"/>
    </source>
</evidence>